<evidence type="ECO:0000256" key="1">
    <source>
        <dbReference type="SAM" id="MobiDB-lite"/>
    </source>
</evidence>
<dbReference type="WBParaSite" id="PTRK_0000788200.1">
    <property type="protein sequence ID" value="PTRK_0000788200.1"/>
    <property type="gene ID" value="PTRK_0000788200"/>
</dbReference>
<dbReference type="Proteomes" id="UP000038045">
    <property type="component" value="Unplaced"/>
</dbReference>
<name>A0A0N4ZIW8_PARTI</name>
<feature type="compositionally biased region" description="Basic and acidic residues" evidence="1">
    <location>
        <begin position="405"/>
        <end position="415"/>
    </location>
</feature>
<feature type="compositionally biased region" description="Basic and acidic residues" evidence="1">
    <location>
        <begin position="265"/>
        <end position="278"/>
    </location>
</feature>
<feature type="region of interest" description="Disordered" evidence="1">
    <location>
        <begin position="350"/>
        <end position="431"/>
    </location>
</feature>
<feature type="compositionally biased region" description="Basic residues" evidence="1">
    <location>
        <begin position="876"/>
        <end position="891"/>
    </location>
</feature>
<feature type="region of interest" description="Disordered" evidence="1">
    <location>
        <begin position="449"/>
        <end position="502"/>
    </location>
</feature>
<organism evidence="2 3">
    <name type="scientific">Parastrongyloides trichosuri</name>
    <name type="common">Possum-specific nematode worm</name>
    <dbReference type="NCBI Taxonomy" id="131310"/>
    <lineage>
        <taxon>Eukaryota</taxon>
        <taxon>Metazoa</taxon>
        <taxon>Ecdysozoa</taxon>
        <taxon>Nematoda</taxon>
        <taxon>Chromadorea</taxon>
        <taxon>Rhabditida</taxon>
        <taxon>Tylenchina</taxon>
        <taxon>Panagrolaimomorpha</taxon>
        <taxon>Strongyloidoidea</taxon>
        <taxon>Strongyloididae</taxon>
        <taxon>Parastrongyloides</taxon>
    </lineage>
</organism>
<evidence type="ECO:0000313" key="2">
    <source>
        <dbReference type="Proteomes" id="UP000038045"/>
    </source>
</evidence>
<protein>
    <submittedName>
        <fullName evidence="3">LigA</fullName>
    </submittedName>
</protein>
<feature type="compositionally biased region" description="Basic and acidic residues" evidence="1">
    <location>
        <begin position="892"/>
        <end position="903"/>
    </location>
</feature>
<feature type="region of interest" description="Disordered" evidence="1">
    <location>
        <begin position="167"/>
        <end position="188"/>
    </location>
</feature>
<proteinExistence type="predicted"/>
<feature type="compositionally biased region" description="Basic and acidic residues" evidence="1">
    <location>
        <begin position="313"/>
        <end position="323"/>
    </location>
</feature>
<keyword evidence="2" id="KW-1185">Reference proteome</keyword>
<accession>A0A0N4ZIW8</accession>
<feature type="compositionally biased region" description="Basic residues" evidence="1">
    <location>
        <begin position="390"/>
        <end position="402"/>
    </location>
</feature>
<feature type="compositionally biased region" description="Basic and acidic residues" evidence="1">
    <location>
        <begin position="789"/>
        <end position="808"/>
    </location>
</feature>
<evidence type="ECO:0000313" key="3">
    <source>
        <dbReference type="WBParaSite" id="PTRK_0000788200.1"/>
    </source>
</evidence>
<feature type="region of interest" description="Disordered" evidence="1">
    <location>
        <begin position="645"/>
        <end position="914"/>
    </location>
</feature>
<feature type="compositionally biased region" description="Basic residues" evidence="1">
    <location>
        <begin position="693"/>
        <end position="715"/>
    </location>
</feature>
<sequence length="914" mass="97443">MPALRLDMVNARFTLFRAIASTRRGVQGVGQLLQIGVGQDRPRGLGDDGPIGVDGEAFRHARDAQVQPGPALAVHQHQAIGVAQFFQEGVGGDGVVLIGHADHGDPLFLELHQMRMLQTARRAPAGEQVDDHRLAHARRLQVQQVAAGLAVRQDRQDRRLRDRLADQGVRLIGRSPAPPGPRWAQGPASVSFARRLQPGQLALPAAGGDQGARRQGGQHHGADPPGGPDEGAVGAHVQIKHEAPPSGFQRRAGAKGQNTTATHLGADRRQPDRPEQHGVGRHHGQQGGQEDRVHAGPARAQQRRGLVQGVPPVDRKLDDRQVDQADQPQHRRRARRLGLIVDRGAQGHVAEVEEEQHQHAGQARVPHPPRPPHGLAPQGAGDQRQGGQGRARHGRGARRRVGQRMAEHQGEEAGHAQRPIGHQAQAGGRDVDEHDAHGVALLIVGRRGEAEPGPQQQQAERADPQHRNQGAGEAHEAVGIGEAEHGPPITRPSAPRQAGAALVGQDDVRRALDEGQQFGAPAMDDEAVRQGDGDLAARGMGGGGGGLEGGAGRGRVEQIAFQIDDGAVADHARVDVGRGQLVGGAQEGAHGALAVRRDVDQAAAGAEALARAVFQYRGVEVDADGADVVAENLAQRVFRHLADIGGAPAERRRTPRPPPPWRHTGSRSVPRRPAASSRGPGPWLPGRPVRMAPGRRRWRCPGRRRRNGRFGRRRAGIGAPAPPPDEKRPFTPMRRRPKADGPVAHGPRRALRSRAHDRRRRPDPRSGRPHLFDPVAGRAGPAGRGAGDGGDHGPADALDRSRRERPRPDGLPPGPAAAGLGLSSGPRPLGPGLHDLGRGGRAPGQSGRDPALERRQTLSGPPGGKGRRRARDDLRRPRRRCGSGSRLRRHGRQDPDRQADRLGRRLAHPAGGGG</sequence>
<feature type="region of interest" description="Disordered" evidence="1">
    <location>
        <begin position="202"/>
        <end position="338"/>
    </location>
</feature>
<dbReference type="AlphaFoldDB" id="A0A0N4ZIW8"/>
<feature type="compositionally biased region" description="Basic residues" evidence="1">
    <location>
        <begin position="746"/>
        <end position="762"/>
    </location>
</feature>
<feature type="compositionally biased region" description="Low complexity" evidence="1">
    <location>
        <begin position="816"/>
        <end position="833"/>
    </location>
</feature>
<feature type="compositionally biased region" description="Low complexity" evidence="1">
    <location>
        <begin position="666"/>
        <end position="681"/>
    </location>
</feature>
<reference evidence="3" key="1">
    <citation type="submission" date="2017-02" db="UniProtKB">
        <authorList>
            <consortium name="WormBaseParasite"/>
        </authorList>
    </citation>
    <scope>IDENTIFICATION</scope>
</reference>